<dbReference type="Pfam" id="PF01183">
    <property type="entry name" value="Glyco_hydro_25"/>
    <property type="match status" value="1"/>
</dbReference>
<dbReference type="GO" id="GO:0009253">
    <property type="term" value="P:peptidoglycan catabolic process"/>
    <property type="evidence" value="ECO:0007669"/>
    <property type="project" value="InterPro"/>
</dbReference>
<evidence type="ECO:0000313" key="3">
    <source>
        <dbReference type="Proteomes" id="UP000005667"/>
    </source>
</evidence>
<dbReference type="GO" id="GO:0016052">
    <property type="term" value="P:carbohydrate catabolic process"/>
    <property type="evidence" value="ECO:0007669"/>
    <property type="project" value="TreeGrafter"/>
</dbReference>
<dbReference type="InterPro" id="IPR002053">
    <property type="entry name" value="Glyco_hydro_25"/>
</dbReference>
<reference evidence="3" key="1">
    <citation type="journal article" date="2011" name="PLoS Genet.">
        <title>Azospirillum genomes reveal transition of bacteria from aquatic to terrestrial environments.</title>
        <authorList>
            <person name="Wisniewski-Dye F."/>
            <person name="Borziak K."/>
            <person name="Khalsa-Moyers G."/>
            <person name="Alexandre G."/>
            <person name="Sukharnikov L.O."/>
            <person name="Wuichet K."/>
            <person name="Hurst G.B."/>
            <person name="McDonald W.H."/>
            <person name="Robertson J.S."/>
            <person name="Barbe V."/>
            <person name="Calteau A."/>
            <person name="Rouy Z."/>
            <person name="Mangenot S."/>
            <person name="Prigent-Combaret C."/>
            <person name="Normand P."/>
            <person name="Boyer M."/>
            <person name="Siguier P."/>
            <person name="Dessaux Y."/>
            <person name="Elmerich C."/>
            <person name="Condemine G."/>
            <person name="Krishnen G."/>
            <person name="Kennedy I."/>
            <person name="Paterson A.H."/>
            <person name="Gonzalez V."/>
            <person name="Mavingui P."/>
            <person name="Zhulin I.B."/>
        </authorList>
    </citation>
    <scope>NUCLEOTIDE SEQUENCE [LARGE SCALE GENOMIC DNA]</scope>
    <source>
        <strain evidence="3">4B</strain>
    </source>
</reference>
<dbReference type="OrthoDB" id="5298492at2"/>
<dbReference type="Gene3D" id="3.20.20.80">
    <property type="entry name" value="Glycosidases"/>
    <property type="match status" value="1"/>
</dbReference>
<proteinExistence type="inferred from homology"/>
<comment type="similarity">
    <text evidence="1">Belongs to the glycosyl hydrolase 25 family.</text>
</comment>
<name>G7ZGC9_AZOL4</name>
<dbReference type="HOGENOM" id="CLU_044973_3_1_5"/>
<dbReference type="Proteomes" id="UP000005667">
    <property type="component" value="Plasmid AZO_p4"/>
</dbReference>
<dbReference type="GO" id="GO:0003796">
    <property type="term" value="F:lysozyme activity"/>
    <property type="evidence" value="ECO:0007669"/>
    <property type="project" value="InterPro"/>
</dbReference>
<evidence type="ECO:0000313" key="2">
    <source>
        <dbReference type="EMBL" id="CBS90906.1"/>
    </source>
</evidence>
<gene>
    <name evidence="2" type="ordered locus">AZOLI_p40527</name>
</gene>
<sequence length="213" mass="23095">MTVQGFNGVVDVSHHNSVSSFSTVKSDGIVAVIHKATEGSTYQDPQYPSRRTAAKSAGLLWGSYHFATASDVQSQLDNYLGYADPSANDLICIDYESSSSGTMSLAQLEDFVTRIHQKLGRYPVVYGGSLLRENLQGVTSTVLSSCPLWFARYSSQPSALPSAWSNWTLWQYTDGQSGPEPHTVNGIGNCDRDTFNGTAAELQAQWPLTSPTS</sequence>
<dbReference type="EC" id="3.2.1.-" evidence="2"/>
<keyword evidence="2" id="KW-0614">Plasmid</keyword>
<dbReference type="GO" id="GO:0016998">
    <property type="term" value="P:cell wall macromolecule catabolic process"/>
    <property type="evidence" value="ECO:0007669"/>
    <property type="project" value="InterPro"/>
</dbReference>
<organism evidence="2 3">
    <name type="scientific">Azospirillum lipoferum (strain 4B)</name>
    <dbReference type="NCBI Taxonomy" id="862719"/>
    <lineage>
        <taxon>Bacteria</taxon>
        <taxon>Pseudomonadati</taxon>
        <taxon>Pseudomonadota</taxon>
        <taxon>Alphaproteobacteria</taxon>
        <taxon>Rhodospirillales</taxon>
        <taxon>Azospirillaceae</taxon>
        <taxon>Azospirillum</taxon>
    </lineage>
</organism>
<dbReference type="InterPro" id="IPR017853">
    <property type="entry name" value="GH"/>
</dbReference>
<dbReference type="PROSITE" id="PS51904">
    <property type="entry name" value="GLYCOSYL_HYDROL_F25_2"/>
    <property type="match status" value="1"/>
</dbReference>
<dbReference type="PANTHER" id="PTHR34135:SF2">
    <property type="entry name" value="LYSOZYME"/>
    <property type="match status" value="1"/>
</dbReference>
<evidence type="ECO:0000256" key="1">
    <source>
        <dbReference type="ARBA" id="ARBA00010646"/>
    </source>
</evidence>
<protein>
    <submittedName>
        <fullName evidence="2">Lysozyme</fullName>
        <ecNumber evidence="2">3.2.1.-</ecNumber>
    </submittedName>
</protein>
<dbReference type="PANTHER" id="PTHR34135">
    <property type="entry name" value="LYSOZYME"/>
    <property type="match status" value="1"/>
</dbReference>
<keyword evidence="3" id="KW-1185">Reference proteome</keyword>
<accession>G7ZGC9</accession>
<dbReference type="KEGG" id="ali:AZOLI_p40527"/>
<keyword evidence="2" id="KW-0378">Hydrolase</keyword>
<dbReference type="SUPFAM" id="SSF51445">
    <property type="entry name" value="(Trans)glycosidases"/>
    <property type="match status" value="1"/>
</dbReference>
<dbReference type="CDD" id="cd00599">
    <property type="entry name" value="GH25_muramidase"/>
    <property type="match status" value="1"/>
</dbReference>
<dbReference type="EMBL" id="FQ311872">
    <property type="protein sequence ID" value="CBS90906.1"/>
    <property type="molecule type" value="Genomic_DNA"/>
</dbReference>
<dbReference type="AlphaFoldDB" id="G7ZGC9"/>
<keyword evidence="2" id="KW-0326">Glycosidase</keyword>
<geneLocation type="plasmid" evidence="2 3">
    <name>AZO_p4</name>
</geneLocation>